<evidence type="ECO:0000313" key="2">
    <source>
        <dbReference type="Proteomes" id="UP000271974"/>
    </source>
</evidence>
<reference evidence="1 2" key="1">
    <citation type="submission" date="2019-01" db="EMBL/GenBank/DDBJ databases">
        <title>A draft genome assembly of the solar-powered sea slug Elysia chlorotica.</title>
        <authorList>
            <person name="Cai H."/>
            <person name="Li Q."/>
            <person name="Fang X."/>
            <person name="Li J."/>
            <person name="Curtis N.E."/>
            <person name="Altenburger A."/>
            <person name="Shibata T."/>
            <person name="Feng M."/>
            <person name="Maeda T."/>
            <person name="Schwartz J.A."/>
            <person name="Shigenobu S."/>
            <person name="Lundholm N."/>
            <person name="Nishiyama T."/>
            <person name="Yang H."/>
            <person name="Hasebe M."/>
            <person name="Li S."/>
            <person name="Pierce S.K."/>
            <person name="Wang J."/>
        </authorList>
    </citation>
    <scope>NUCLEOTIDE SEQUENCE [LARGE SCALE GENOMIC DNA]</scope>
    <source>
        <strain evidence="1">EC2010</strain>
        <tissue evidence="1">Whole organism of an adult</tissue>
    </source>
</reference>
<dbReference type="AlphaFoldDB" id="A0A3S0ZQX6"/>
<proteinExistence type="predicted"/>
<dbReference type="EMBL" id="RQTK01000965">
    <property type="protein sequence ID" value="RUS73203.1"/>
    <property type="molecule type" value="Genomic_DNA"/>
</dbReference>
<dbReference type="Proteomes" id="UP000271974">
    <property type="component" value="Unassembled WGS sequence"/>
</dbReference>
<accession>A0A3S0ZQX6</accession>
<gene>
    <name evidence="1" type="ORF">EGW08_019025</name>
</gene>
<sequence>MAELDKHRFWFQRQSSGFASWGAGLQLKVHWRSSWVWLYVLRSPLRTWPLGQEKSRESPNCGFDWVRSVDTAGWTLMASRTTTRVSDVWRGVMLREWLCLLR</sequence>
<protein>
    <submittedName>
        <fullName evidence="1">Uncharacterized protein</fullName>
    </submittedName>
</protein>
<organism evidence="1 2">
    <name type="scientific">Elysia chlorotica</name>
    <name type="common">Eastern emerald elysia</name>
    <name type="synonym">Sea slug</name>
    <dbReference type="NCBI Taxonomy" id="188477"/>
    <lineage>
        <taxon>Eukaryota</taxon>
        <taxon>Metazoa</taxon>
        <taxon>Spiralia</taxon>
        <taxon>Lophotrochozoa</taxon>
        <taxon>Mollusca</taxon>
        <taxon>Gastropoda</taxon>
        <taxon>Heterobranchia</taxon>
        <taxon>Euthyneura</taxon>
        <taxon>Panpulmonata</taxon>
        <taxon>Sacoglossa</taxon>
        <taxon>Placobranchoidea</taxon>
        <taxon>Plakobranchidae</taxon>
        <taxon>Elysia</taxon>
    </lineage>
</organism>
<evidence type="ECO:0000313" key="1">
    <source>
        <dbReference type="EMBL" id="RUS73203.1"/>
    </source>
</evidence>
<name>A0A3S0ZQX6_ELYCH</name>
<keyword evidence="2" id="KW-1185">Reference proteome</keyword>
<comment type="caution">
    <text evidence="1">The sequence shown here is derived from an EMBL/GenBank/DDBJ whole genome shotgun (WGS) entry which is preliminary data.</text>
</comment>